<organism evidence="2 3">
    <name type="scientific">Tanacetum coccineum</name>
    <dbReference type="NCBI Taxonomy" id="301880"/>
    <lineage>
        <taxon>Eukaryota</taxon>
        <taxon>Viridiplantae</taxon>
        <taxon>Streptophyta</taxon>
        <taxon>Embryophyta</taxon>
        <taxon>Tracheophyta</taxon>
        <taxon>Spermatophyta</taxon>
        <taxon>Magnoliopsida</taxon>
        <taxon>eudicotyledons</taxon>
        <taxon>Gunneridae</taxon>
        <taxon>Pentapetalae</taxon>
        <taxon>asterids</taxon>
        <taxon>campanulids</taxon>
        <taxon>Asterales</taxon>
        <taxon>Asteraceae</taxon>
        <taxon>Asteroideae</taxon>
        <taxon>Anthemideae</taxon>
        <taxon>Anthemidinae</taxon>
        <taxon>Tanacetum</taxon>
    </lineage>
</organism>
<evidence type="ECO:0000313" key="2">
    <source>
        <dbReference type="EMBL" id="GJS51614.1"/>
    </source>
</evidence>
<reference evidence="2" key="1">
    <citation type="journal article" date="2022" name="Int. J. Mol. Sci.">
        <title>Draft Genome of Tanacetum Coccineum: Genomic Comparison of Closely Related Tanacetum-Family Plants.</title>
        <authorList>
            <person name="Yamashiro T."/>
            <person name="Shiraishi A."/>
            <person name="Nakayama K."/>
            <person name="Satake H."/>
        </authorList>
    </citation>
    <scope>NUCLEOTIDE SEQUENCE</scope>
</reference>
<dbReference type="PANTHER" id="PTHR33067">
    <property type="entry name" value="RNA-DIRECTED DNA POLYMERASE-RELATED"/>
    <property type="match status" value="1"/>
</dbReference>
<sequence length="214" mass="24469">MAEMFRLIKELTTSRALKKVLIGEEAKYRVTKNMNYISLTIREEEKIEKNGVTTVNDIQKANGSDTEMLVKKTKKENKDENGTKNEPVKRAKREEAVETPSSQSIGYYLKYRINEKLIEGLIDNHTFNDSLSGVRVGNMKGKTYNLLPRKPIYEVILRKNITRKEDIGGNFEIPCNIGGLKHMNALVDQGSDVNIMPLSTYMKLTDERHVETDK</sequence>
<keyword evidence="3" id="KW-1185">Reference proteome</keyword>
<protein>
    <recommendedName>
        <fullName evidence="4">Peptidase A2 domain-containing protein</fullName>
    </recommendedName>
</protein>
<reference evidence="2" key="2">
    <citation type="submission" date="2022-01" db="EMBL/GenBank/DDBJ databases">
        <authorList>
            <person name="Yamashiro T."/>
            <person name="Shiraishi A."/>
            <person name="Satake H."/>
            <person name="Nakayama K."/>
        </authorList>
    </citation>
    <scope>NUCLEOTIDE SEQUENCE</scope>
</reference>
<comment type="caution">
    <text evidence="2">The sequence shown here is derived from an EMBL/GenBank/DDBJ whole genome shotgun (WGS) entry which is preliminary data.</text>
</comment>
<gene>
    <name evidence="2" type="ORF">Tco_0624976</name>
</gene>
<feature type="compositionally biased region" description="Basic and acidic residues" evidence="1">
    <location>
        <begin position="76"/>
        <end position="96"/>
    </location>
</feature>
<accession>A0ABQ4WFN3</accession>
<proteinExistence type="predicted"/>
<dbReference type="EMBL" id="BQNB010008598">
    <property type="protein sequence ID" value="GJS51614.1"/>
    <property type="molecule type" value="Genomic_DNA"/>
</dbReference>
<dbReference type="PANTHER" id="PTHR33067:SF31">
    <property type="entry name" value="RNA-DIRECTED DNA POLYMERASE"/>
    <property type="match status" value="1"/>
</dbReference>
<dbReference type="Proteomes" id="UP001151760">
    <property type="component" value="Unassembled WGS sequence"/>
</dbReference>
<feature type="region of interest" description="Disordered" evidence="1">
    <location>
        <begin position="72"/>
        <end position="97"/>
    </location>
</feature>
<evidence type="ECO:0008006" key="4">
    <source>
        <dbReference type="Google" id="ProtNLM"/>
    </source>
</evidence>
<evidence type="ECO:0000256" key="1">
    <source>
        <dbReference type="SAM" id="MobiDB-lite"/>
    </source>
</evidence>
<evidence type="ECO:0000313" key="3">
    <source>
        <dbReference type="Proteomes" id="UP001151760"/>
    </source>
</evidence>
<name>A0ABQ4WFN3_9ASTR</name>